<sequence length="199" mass="22980">MKSLLPLLILIISFDVSSAYRPTVEHWSQGYGGAFALDEMFPVFISNESYASSSNPDQFQQPLVIKGLQVEKVIDGDTVYGLLGDKTYKIRLAEIDAPERDQPFGRQSKVFLRDLLKDGEFSAHISDQDQYGRYIARLYCNGVDINRAMVSAGMAWVYDYYVIDKTFYLNQEDAQKLKKGIWSKRYPAPPWEWRKARRR</sequence>
<evidence type="ECO:0000259" key="4">
    <source>
        <dbReference type="PROSITE" id="PS50830"/>
    </source>
</evidence>
<accession>A0A381W0R9</accession>
<proteinExistence type="predicted"/>
<keyword evidence="1" id="KW-0540">Nuclease</keyword>
<dbReference type="PANTHER" id="PTHR12302">
    <property type="entry name" value="EBNA2 BINDING PROTEIN P100"/>
    <property type="match status" value="1"/>
</dbReference>
<keyword evidence="3" id="KW-0378">Hydrolase</keyword>
<evidence type="ECO:0000256" key="3">
    <source>
        <dbReference type="ARBA" id="ARBA00022801"/>
    </source>
</evidence>
<evidence type="ECO:0000256" key="2">
    <source>
        <dbReference type="ARBA" id="ARBA00022759"/>
    </source>
</evidence>
<dbReference type="InterPro" id="IPR035437">
    <property type="entry name" value="SNase_OB-fold_sf"/>
</dbReference>
<protein>
    <recommendedName>
        <fullName evidence="4">TNase-like domain-containing protein</fullName>
    </recommendedName>
</protein>
<dbReference type="AlphaFoldDB" id="A0A381W0R9"/>
<dbReference type="GO" id="GO:0004519">
    <property type="term" value="F:endonuclease activity"/>
    <property type="evidence" value="ECO:0007669"/>
    <property type="project" value="UniProtKB-KW"/>
</dbReference>
<dbReference type="PROSITE" id="PS50830">
    <property type="entry name" value="TNASE_3"/>
    <property type="match status" value="1"/>
</dbReference>
<name>A0A381W0R9_9ZZZZ</name>
<dbReference type="EMBL" id="UINC01010352">
    <property type="protein sequence ID" value="SVA46082.1"/>
    <property type="molecule type" value="Genomic_DNA"/>
</dbReference>
<evidence type="ECO:0000313" key="5">
    <source>
        <dbReference type="EMBL" id="SVA46082.1"/>
    </source>
</evidence>
<reference evidence="5" key="1">
    <citation type="submission" date="2018-05" db="EMBL/GenBank/DDBJ databases">
        <authorList>
            <person name="Lanie J.A."/>
            <person name="Ng W.-L."/>
            <person name="Kazmierczak K.M."/>
            <person name="Andrzejewski T.M."/>
            <person name="Davidsen T.M."/>
            <person name="Wayne K.J."/>
            <person name="Tettelin H."/>
            <person name="Glass J.I."/>
            <person name="Rusch D."/>
            <person name="Podicherti R."/>
            <person name="Tsui H.-C.T."/>
            <person name="Winkler M.E."/>
        </authorList>
    </citation>
    <scope>NUCLEOTIDE SEQUENCE</scope>
</reference>
<dbReference type="SMART" id="SM00318">
    <property type="entry name" value="SNc"/>
    <property type="match status" value="1"/>
</dbReference>
<evidence type="ECO:0000256" key="1">
    <source>
        <dbReference type="ARBA" id="ARBA00022722"/>
    </source>
</evidence>
<organism evidence="5">
    <name type="scientific">marine metagenome</name>
    <dbReference type="NCBI Taxonomy" id="408172"/>
    <lineage>
        <taxon>unclassified sequences</taxon>
        <taxon>metagenomes</taxon>
        <taxon>ecological metagenomes</taxon>
    </lineage>
</organism>
<feature type="domain" description="TNase-like" evidence="4">
    <location>
        <begin position="70"/>
        <end position="184"/>
    </location>
</feature>
<dbReference type="InterPro" id="IPR016071">
    <property type="entry name" value="Staphylococal_nuclease_OB-fold"/>
</dbReference>
<dbReference type="Pfam" id="PF00565">
    <property type="entry name" value="SNase"/>
    <property type="match status" value="1"/>
</dbReference>
<dbReference type="PANTHER" id="PTHR12302:SF3">
    <property type="entry name" value="SERINE_THREONINE-PROTEIN KINASE 31"/>
    <property type="match status" value="1"/>
</dbReference>
<dbReference type="GO" id="GO:0016787">
    <property type="term" value="F:hydrolase activity"/>
    <property type="evidence" value="ECO:0007669"/>
    <property type="project" value="UniProtKB-KW"/>
</dbReference>
<gene>
    <name evidence="5" type="ORF">METZ01_LOCUS98936</name>
</gene>
<dbReference type="SUPFAM" id="SSF50199">
    <property type="entry name" value="Staphylococcal nuclease"/>
    <property type="match status" value="1"/>
</dbReference>
<dbReference type="Gene3D" id="2.40.50.90">
    <property type="match status" value="1"/>
</dbReference>
<keyword evidence="2" id="KW-0255">Endonuclease</keyword>